<feature type="domain" description="S1 motif" evidence="8">
    <location>
        <begin position="453"/>
        <end position="519"/>
    </location>
</feature>
<dbReference type="InterPro" id="IPR043502">
    <property type="entry name" value="DNA/RNA_pol_sf"/>
</dbReference>
<accession>A0A8S4FI31</accession>
<evidence type="ECO:0000256" key="3">
    <source>
        <dbReference type="ARBA" id="ARBA00022552"/>
    </source>
</evidence>
<dbReference type="GO" id="GO:0003824">
    <property type="term" value="F:catalytic activity"/>
    <property type="evidence" value="ECO:0007669"/>
    <property type="project" value="InterPro"/>
</dbReference>
<dbReference type="PANTHER" id="PTHR47027">
    <property type="entry name" value="REVERSE TRANSCRIPTASE DOMAIN-CONTAINING PROTEIN"/>
    <property type="match status" value="1"/>
</dbReference>
<sequence length="1514" mass="172497">MCDNEYSLWKTVKTTLKPQLAQYPLKTEDGSWARTDTERAEAYAAFLKNVFKPNEDLTSDIVDEEFKNYLESDLQLSPPLAACTPSEVRRTIQNLQLKKAPGFDLITAEVLRQLPKKVITLITIIFNSILRTGYFPNIWKVSQITMVLKAGKPPHLTSSYRPISLLPVLSKVFEKVLSVRLKACMAEKKLIPEHQFGFRSNHSTVEQVHRVCEKVRNALEKKLYCCGVFLDVQQAFDKVWHNGLLYKIKKTLPHNMFLLLKSYIENRSFYVKINDSASDMYDIQAGVPQGSVLGPTLYIIYTSDVPVSETVMTATFADDTAVLASSDSPEQASATLQTHLNKIHDWMKCWKIKASAAKSNHITFTLRRKDCPEVKFGNERLPHKDTVKYLGFHLDRRQTWKKHIQKKRDELNYRFRSLQWLLGPQSRLSLNNKMLIYKSILKPVWTYGIQLWGTIFQAAVTSVEDHGYVLDLGVPNTKAFLPKKNASEDVELDVGYLTWCVVKSVTPGSEHTVVTLSSQGAALAPPLRRKPARGVAAVTPGASLEFTVDKVVCTVVVSVWTGVPWLHTVVSLSSQGCALAPPLRREPARGVPAVIPGGSLEFTVDKALENGIEGHIFDGITSYVQRQHADRGKGKKPTLAVKNITSVSTRVCYVNLTLNSRYAVKVIQVYAPTSKHPDEEVETFYEEVEKAYLENPCHFTIIMGDFNAKVGPPLANETSVGQFGLGTRNARGQTLVNFLEQHQLYAMNTFFKKRPSRKWTWISPDGRTKNEIDYIVCSNKSNITDVSVLSRFKTGSDHRLVRATFRYNLSKEREKMFLRKPLKYEAADYKFLQKEFQLELQNRFDGLKEENQDVDSLNESICRVVTETTKKHLGGRKAREEKLTPDTLALLSRRREMKCDTAVDLRELQKLNKTVRKAVRTDLRAHNVNVIKNTIQDNKGPKVFKRKLCGNRSEINKLSDSRGNQVTDRDQILRIVEEFYAELYTSKAAEPKTPDATDPRADPSERFDEDGIPPITEAEIDYALGSMKRGKACGEDGVYMEMLLAGGLPLLRMLAKLFNEVLKNAIAPKAWKNAIVTILHKKGDKTKLPNYRPISLLSQVYKLFAKVLCNRLNHCFDDYQPVEQAGFRSRYSTIDHIHAVRQLMEKCKEYNRPQCLAFVDYEKAFDTVEHWAVFHALHRCNIDKRYVDVLRELYKEATMQVRRCAMHSLTDLVPINRGVRQGDTLSPKLFTNVLEDALKTLNWDERGVNINGTNMSHLRFADDLIVLAENVADLQEMLEELHVASLRVGLKMNMSKTKIMTSCPTAVPNITVGNSSVEVVDKYIYLGQCLSFDKDSQTKEIARRIQLGWAAFGNLADVFKSSLPQCLKTKVFNQCVLPTLTYGAETWTLTKTCMHKIKVAQRAMERTMLGISLVDRIPNVEIRRRTKVEDVGRRITKLKWRWAGHLARRQDGRWTKAVSEWWPREGRRSVGRPPTRWSDDIRRVTGPNWMSVAQDRGTWHNMEEAYTLQWVDIG</sequence>
<comment type="subcellular location">
    <subcellularLocation>
        <location evidence="1">Nucleus</location>
        <location evidence="1">Nucleolus</location>
    </subcellularLocation>
</comment>
<dbReference type="CDD" id="cd09076">
    <property type="entry name" value="L1-EN"/>
    <property type="match status" value="1"/>
</dbReference>
<dbReference type="PANTHER" id="PTHR47027:SF20">
    <property type="entry name" value="REVERSE TRANSCRIPTASE-LIKE PROTEIN WITH RNA-DIRECTED DNA POLYMERASE DOMAIN"/>
    <property type="match status" value="1"/>
</dbReference>
<dbReference type="InterPro" id="IPR043128">
    <property type="entry name" value="Rev_trsase/Diguanyl_cyclase"/>
</dbReference>
<evidence type="ECO:0000256" key="1">
    <source>
        <dbReference type="ARBA" id="ARBA00004604"/>
    </source>
</evidence>
<evidence type="ECO:0000256" key="7">
    <source>
        <dbReference type="SAM" id="MobiDB-lite"/>
    </source>
</evidence>
<dbReference type="Gene3D" id="3.30.70.270">
    <property type="match status" value="1"/>
</dbReference>
<feature type="domain" description="Reverse transcriptase" evidence="9">
    <location>
        <begin position="1060"/>
        <end position="1330"/>
    </location>
</feature>
<evidence type="ECO:0000256" key="4">
    <source>
        <dbReference type="ARBA" id="ARBA00022737"/>
    </source>
</evidence>
<evidence type="ECO:0000259" key="8">
    <source>
        <dbReference type="PROSITE" id="PS50126"/>
    </source>
</evidence>
<dbReference type="SUPFAM" id="SSF50249">
    <property type="entry name" value="Nucleic acid-binding proteins"/>
    <property type="match status" value="1"/>
</dbReference>
<evidence type="ECO:0000313" key="11">
    <source>
        <dbReference type="Proteomes" id="UP000653454"/>
    </source>
</evidence>
<reference evidence="10" key="1">
    <citation type="submission" date="2020-11" db="EMBL/GenBank/DDBJ databases">
        <authorList>
            <person name="Whiteford S."/>
        </authorList>
    </citation>
    <scope>NUCLEOTIDE SEQUENCE</scope>
</reference>
<evidence type="ECO:0000313" key="10">
    <source>
        <dbReference type="EMBL" id="CAG9128106.1"/>
    </source>
</evidence>
<protein>
    <recommendedName>
        <fullName evidence="6">rRNA biogenesis protein RRP5</fullName>
    </recommendedName>
</protein>
<dbReference type="GO" id="GO:0071897">
    <property type="term" value="P:DNA biosynthetic process"/>
    <property type="evidence" value="ECO:0007669"/>
    <property type="project" value="UniProtKB-ARBA"/>
</dbReference>
<dbReference type="Pfam" id="PF14529">
    <property type="entry name" value="Exo_endo_phos_2"/>
    <property type="match status" value="1"/>
</dbReference>
<dbReference type="InterPro" id="IPR012340">
    <property type="entry name" value="NA-bd_OB-fold"/>
</dbReference>
<keyword evidence="2" id="KW-0690">Ribosome biogenesis</keyword>
<proteinExistence type="predicted"/>
<name>A0A8S4FI31_PLUXY</name>
<dbReference type="Gene3D" id="2.40.50.140">
    <property type="entry name" value="Nucleic acid-binding proteins"/>
    <property type="match status" value="1"/>
</dbReference>
<evidence type="ECO:0000259" key="9">
    <source>
        <dbReference type="PROSITE" id="PS50878"/>
    </source>
</evidence>
<dbReference type="GO" id="GO:0003676">
    <property type="term" value="F:nucleic acid binding"/>
    <property type="evidence" value="ECO:0007669"/>
    <property type="project" value="InterPro"/>
</dbReference>
<dbReference type="Gene3D" id="3.60.10.10">
    <property type="entry name" value="Endonuclease/exonuclease/phosphatase"/>
    <property type="match status" value="1"/>
</dbReference>
<keyword evidence="11" id="KW-1185">Reference proteome</keyword>
<feature type="region of interest" description="Disordered" evidence="7">
    <location>
        <begin position="988"/>
        <end position="1010"/>
    </location>
</feature>
<dbReference type="InterPro" id="IPR036691">
    <property type="entry name" value="Endo/exonu/phosph_ase_sf"/>
</dbReference>
<dbReference type="GO" id="GO:0005730">
    <property type="term" value="C:nucleolus"/>
    <property type="evidence" value="ECO:0007669"/>
    <property type="project" value="UniProtKB-SubCell"/>
</dbReference>
<dbReference type="EMBL" id="CAJHNJ030000035">
    <property type="protein sequence ID" value="CAG9128106.1"/>
    <property type="molecule type" value="Genomic_DNA"/>
</dbReference>
<keyword evidence="5" id="KW-0539">Nucleus</keyword>
<feature type="compositionally biased region" description="Basic and acidic residues" evidence="7">
    <location>
        <begin position="989"/>
        <end position="1006"/>
    </location>
</feature>
<dbReference type="GO" id="GO:0006364">
    <property type="term" value="P:rRNA processing"/>
    <property type="evidence" value="ECO:0007669"/>
    <property type="project" value="UniProtKB-KW"/>
</dbReference>
<organism evidence="10 11">
    <name type="scientific">Plutella xylostella</name>
    <name type="common">Diamondback moth</name>
    <name type="synonym">Plutella maculipennis</name>
    <dbReference type="NCBI Taxonomy" id="51655"/>
    <lineage>
        <taxon>Eukaryota</taxon>
        <taxon>Metazoa</taxon>
        <taxon>Ecdysozoa</taxon>
        <taxon>Arthropoda</taxon>
        <taxon>Hexapoda</taxon>
        <taxon>Insecta</taxon>
        <taxon>Pterygota</taxon>
        <taxon>Neoptera</taxon>
        <taxon>Endopterygota</taxon>
        <taxon>Lepidoptera</taxon>
        <taxon>Glossata</taxon>
        <taxon>Ditrysia</taxon>
        <taxon>Yponomeutoidea</taxon>
        <taxon>Plutellidae</taxon>
        <taxon>Plutella</taxon>
    </lineage>
</organism>
<dbReference type="FunFam" id="2.40.50.140:FF:000196">
    <property type="entry name" value="rRNA biogenesis protein RRP5"/>
    <property type="match status" value="1"/>
</dbReference>
<keyword evidence="4" id="KW-0677">Repeat</keyword>
<dbReference type="SUPFAM" id="SSF56672">
    <property type="entry name" value="DNA/RNA polymerases"/>
    <property type="match status" value="2"/>
</dbReference>
<keyword evidence="3" id="KW-0698">rRNA processing</keyword>
<dbReference type="InterPro" id="IPR003029">
    <property type="entry name" value="S1_domain"/>
</dbReference>
<evidence type="ECO:0000256" key="6">
    <source>
        <dbReference type="ARBA" id="ARBA00073619"/>
    </source>
</evidence>
<dbReference type="InterPro" id="IPR005135">
    <property type="entry name" value="Endo/exonuclease/phosphatase"/>
</dbReference>
<dbReference type="PROSITE" id="PS50126">
    <property type="entry name" value="S1"/>
    <property type="match status" value="1"/>
</dbReference>
<dbReference type="SUPFAM" id="SSF56219">
    <property type="entry name" value="DNase I-like"/>
    <property type="match status" value="1"/>
</dbReference>
<dbReference type="CDD" id="cd01650">
    <property type="entry name" value="RT_nLTR_like"/>
    <property type="match status" value="2"/>
</dbReference>
<dbReference type="Proteomes" id="UP000653454">
    <property type="component" value="Unassembled WGS sequence"/>
</dbReference>
<dbReference type="InterPro" id="IPR000477">
    <property type="entry name" value="RT_dom"/>
</dbReference>
<evidence type="ECO:0000256" key="2">
    <source>
        <dbReference type="ARBA" id="ARBA00022517"/>
    </source>
</evidence>
<dbReference type="Pfam" id="PF00078">
    <property type="entry name" value="RVT_1"/>
    <property type="match status" value="2"/>
</dbReference>
<gene>
    <name evidence="10" type="ORF">PLXY2_LOCUS9194</name>
</gene>
<feature type="domain" description="Reverse transcriptase" evidence="9">
    <location>
        <begin position="128"/>
        <end position="394"/>
    </location>
</feature>
<evidence type="ECO:0000256" key="5">
    <source>
        <dbReference type="ARBA" id="ARBA00023242"/>
    </source>
</evidence>
<comment type="caution">
    <text evidence="10">The sequence shown here is derived from an EMBL/GenBank/DDBJ whole genome shotgun (WGS) entry which is preliminary data.</text>
</comment>
<dbReference type="PROSITE" id="PS50878">
    <property type="entry name" value="RT_POL"/>
    <property type="match status" value="2"/>
</dbReference>